<evidence type="ECO:0000256" key="1">
    <source>
        <dbReference type="ARBA" id="ARBA00000900"/>
    </source>
</evidence>
<evidence type="ECO:0000256" key="2">
    <source>
        <dbReference type="ARBA" id="ARBA00012483"/>
    </source>
</evidence>
<proteinExistence type="predicted"/>
<accession>A0A7J6VKX7</accession>
<evidence type="ECO:0000256" key="4">
    <source>
        <dbReference type="ARBA" id="ARBA00022723"/>
    </source>
</evidence>
<dbReference type="EC" id="2.3.2.27" evidence="2"/>
<evidence type="ECO:0000256" key="3">
    <source>
        <dbReference type="ARBA" id="ARBA00022679"/>
    </source>
</evidence>
<dbReference type="InterPro" id="IPR001841">
    <property type="entry name" value="Znf_RING"/>
</dbReference>
<dbReference type="SUPFAM" id="SSF57850">
    <property type="entry name" value="RING/U-box"/>
    <property type="match status" value="1"/>
</dbReference>
<protein>
    <recommendedName>
        <fullName evidence="2">RING-type E3 ubiquitin transferase</fullName>
        <ecNumber evidence="2">2.3.2.27</ecNumber>
    </recommendedName>
</protein>
<evidence type="ECO:0000313" key="11">
    <source>
        <dbReference type="Proteomes" id="UP000554482"/>
    </source>
</evidence>
<dbReference type="Gene3D" id="3.30.40.10">
    <property type="entry name" value="Zinc/RING finger domain, C3HC4 (zinc finger)"/>
    <property type="match status" value="1"/>
</dbReference>
<dbReference type="PANTHER" id="PTHR22937:SF224">
    <property type="entry name" value="E3 UBIQUITIN-PROTEIN LIGASE MBR1-RELATED"/>
    <property type="match status" value="1"/>
</dbReference>
<dbReference type="GO" id="GO:0061630">
    <property type="term" value="F:ubiquitin protein ligase activity"/>
    <property type="evidence" value="ECO:0007669"/>
    <property type="project" value="UniProtKB-EC"/>
</dbReference>
<dbReference type="PANTHER" id="PTHR22937">
    <property type="entry name" value="E3 UBIQUITIN-PROTEIN LIGASE RNF165"/>
    <property type="match status" value="1"/>
</dbReference>
<evidence type="ECO:0000256" key="6">
    <source>
        <dbReference type="ARBA" id="ARBA00022786"/>
    </source>
</evidence>
<evidence type="ECO:0000259" key="9">
    <source>
        <dbReference type="PROSITE" id="PS50089"/>
    </source>
</evidence>
<evidence type="ECO:0000256" key="8">
    <source>
        <dbReference type="PROSITE-ProRule" id="PRU00175"/>
    </source>
</evidence>
<dbReference type="InterPro" id="IPR045191">
    <property type="entry name" value="MBR1/2-like"/>
</dbReference>
<dbReference type="PROSITE" id="PS50089">
    <property type="entry name" value="ZF_RING_2"/>
    <property type="match status" value="1"/>
</dbReference>
<name>A0A7J6VKX7_THATH</name>
<feature type="non-terminal residue" evidence="10">
    <location>
        <position position="124"/>
    </location>
</feature>
<comment type="catalytic activity">
    <reaction evidence="1">
        <text>S-ubiquitinyl-[E2 ubiquitin-conjugating enzyme]-L-cysteine + [acceptor protein]-L-lysine = [E2 ubiquitin-conjugating enzyme]-L-cysteine + N(6)-ubiquitinyl-[acceptor protein]-L-lysine.</text>
        <dbReference type="EC" id="2.3.2.27"/>
    </reaction>
</comment>
<reference evidence="10 11" key="1">
    <citation type="submission" date="2020-06" db="EMBL/GenBank/DDBJ databases">
        <title>Transcriptomic and genomic resources for Thalictrum thalictroides and T. hernandezii: Facilitating candidate gene discovery in an emerging model plant lineage.</title>
        <authorList>
            <person name="Arias T."/>
            <person name="Riano-Pachon D.M."/>
            <person name="Di Stilio V.S."/>
        </authorList>
    </citation>
    <scope>NUCLEOTIDE SEQUENCE [LARGE SCALE GENOMIC DNA]</scope>
    <source>
        <strain evidence="11">cv. WT478/WT964</strain>
        <tissue evidence="10">Leaves</tissue>
    </source>
</reference>
<keyword evidence="5 8" id="KW-0863">Zinc-finger</keyword>
<gene>
    <name evidence="10" type="ORF">FRX31_024840</name>
</gene>
<dbReference type="Pfam" id="PF13639">
    <property type="entry name" value="zf-RING_2"/>
    <property type="match status" value="1"/>
</dbReference>
<comment type="caution">
    <text evidence="10">The sequence shown here is derived from an EMBL/GenBank/DDBJ whole genome shotgun (WGS) entry which is preliminary data.</text>
</comment>
<feature type="domain" description="RING-type" evidence="9">
    <location>
        <begin position="73"/>
        <end position="114"/>
    </location>
</feature>
<dbReference type="OrthoDB" id="8062037at2759"/>
<sequence>GLAVPRSLVFGLLDMHDGHGDMRLDDDEMSYEELLALEEHIGNETSGLSEETIMNNLHRVRYLSPRSAEVEPCCICQEEIVQQEEIGMLDCGHDFHTGCIKRWLMEKNVCPICKTTALVEMPDV</sequence>
<keyword evidence="4" id="KW-0479">Metal-binding</keyword>
<dbReference type="GO" id="GO:0008270">
    <property type="term" value="F:zinc ion binding"/>
    <property type="evidence" value="ECO:0007669"/>
    <property type="project" value="UniProtKB-KW"/>
</dbReference>
<dbReference type="InterPro" id="IPR013083">
    <property type="entry name" value="Znf_RING/FYVE/PHD"/>
</dbReference>
<organism evidence="10 11">
    <name type="scientific">Thalictrum thalictroides</name>
    <name type="common">Rue-anemone</name>
    <name type="synonym">Anemone thalictroides</name>
    <dbReference type="NCBI Taxonomy" id="46969"/>
    <lineage>
        <taxon>Eukaryota</taxon>
        <taxon>Viridiplantae</taxon>
        <taxon>Streptophyta</taxon>
        <taxon>Embryophyta</taxon>
        <taxon>Tracheophyta</taxon>
        <taxon>Spermatophyta</taxon>
        <taxon>Magnoliopsida</taxon>
        <taxon>Ranunculales</taxon>
        <taxon>Ranunculaceae</taxon>
        <taxon>Thalictroideae</taxon>
        <taxon>Thalictrum</taxon>
    </lineage>
</organism>
<dbReference type="SMART" id="SM00184">
    <property type="entry name" value="RING"/>
    <property type="match status" value="1"/>
</dbReference>
<keyword evidence="3" id="KW-0808">Transferase</keyword>
<keyword evidence="11" id="KW-1185">Reference proteome</keyword>
<dbReference type="AlphaFoldDB" id="A0A7J6VKX7"/>
<evidence type="ECO:0000313" key="10">
    <source>
        <dbReference type="EMBL" id="KAF5185573.1"/>
    </source>
</evidence>
<keyword evidence="6" id="KW-0833">Ubl conjugation pathway</keyword>
<evidence type="ECO:0000256" key="7">
    <source>
        <dbReference type="ARBA" id="ARBA00022833"/>
    </source>
</evidence>
<dbReference type="EMBL" id="JABWDY010030506">
    <property type="protein sequence ID" value="KAF5185573.1"/>
    <property type="molecule type" value="Genomic_DNA"/>
</dbReference>
<evidence type="ECO:0000256" key="5">
    <source>
        <dbReference type="ARBA" id="ARBA00022771"/>
    </source>
</evidence>
<dbReference type="Proteomes" id="UP000554482">
    <property type="component" value="Unassembled WGS sequence"/>
</dbReference>
<keyword evidence="7" id="KW-0862">Zinc</keyword>